<dbReference type="AlphaFoldDB" id="A0A2S2CPE3"/>
<evidence type="ECO:0000256" key="1">
    <source>
        <dbReference type="ARBA" id="ARBA00004429"/>
    </source>
</evidence>
<keyword evidence="5" id="KW-1003">Cell membrane</keyword>
<dbReference type="SUPFAM" id="SSF52540">
    <property type="entry name" value="P-loop containing nucleoside triphosphate hydrolases"/>
    <property type="match status" value="1"/>
</dbReference>
<keyword evidence="12 17" id="KW-1133">Transmembrane helix</keyword>
<dbReference type="OrthoDB" id="230260at2"/>
<name>A0A2S2CPE3_9PROT</name>
<comment type="similarity">
    <text evidence="3">Belongs to the etk/wzc family.</text>
</comment>
<comment type="similarity">
    <text evidence="2">Belongs to the CpsD/CapB family.</text>
</comment>
<keyword evidence="22" id="KW-1185">Reference proteome</keyword>
<feature type="transmembrane region" description="Helical" evidence="17">
    <location>
        <begin position="42"/>
        <end position="60"/>
    </location>
</feature>
<evidence type="ECO:0000256" key="4">
    <source>
        <dbReference type="ARBA" id="ARBA00011903"/>
    </source>
</evidence>
<dbReference type="Pfam" id="PF02706">
    <property type="entry name" value="Wzz"/>
    <property type="match status" value="1"/>
</dbReference>
<evidence type="ECO:0000256" key="8">
    <source>
        <dbReference type="ARBA" id="ARBA00022692"/>
    </source>
</evidence>
<organism evidence="21 22">
    <name type="scientific">Azospirillum thermophilum</name>
    <dbReference type="NCBI Taxonomy" id="2202148"/>
    <lineage>
        <taxon>Bacteria</taxon>
        <taxon>Pseudomonadati</taxon>
        <taxon>Pseudomonadota</taxon>
        <taxon>Alphaproteobacteria</taxon>
        <taxon>Rhodospirillales</taxon>
        <taxon>Azospirillaceae</taxon>
        <taxon>Azospirillum</taxon>
    </lineage>
</organism>
<dbReference type="InterPro" id="IPR027417">
    <property type="entry name" value="P-loop_NTPase"/>
</dbReference>
<keyword evidence="8 17" id="KW-0812">Transmembrane</keyword>
<gene>
    <name evidence="21" type="ORF">DEW08_08770</name>
</gene>
<feature type="domain" description="Tyrosine-protein kinase G-rich" evidence="20">
    <location>
        <begin position="407"/>
        <end position="488"/>
    </location>
</feature>
<protein>
    <recommendedName>
        <fullName evidence="4">non-specific protein-tyrosine kinase</fullName>
        <ecNumber evidence="4">2.7.10.2</ecNumber>
    </recommendedName>
</protein>
<accession>A0A2S2CPE3</accession>
<dbReference type="CDD" id="cd05387">
    <property type="entry name" value="BY-kinase"/>
    <property type="match status" value="1"/>
</dbReference>
<keyword evidence="11" id="KW-0067">ATP-binding</keyword>
<proteinExistence type="inferred from homology"/>
<feature type="domain" description="Polysaccharide chain length determinant N-terminal" evidence="18">
    <location>
        <begin position="34"/>
        <end position="118"/>
    </location>
</feature>
<evidence type="ECO:0000259" key="20">
    <source>
        <dbReference type="Pfam" id="PF13807"/>
    </source>
</evidence>
<dbReference type="InterPro" id="IPR025669">
    <property type="entry name" value="AAA_dom"/>
</dbReference>
<evidence type="ECO:0000256" key="17">
    <source>
        <dbReference type="SAM" id="Phobius"/>
    </source>
</evidence>
<evidence type="ECO:0000256" key="6">
    <source>
        <dbReference type="ARBA" id="ARBA00022519"/>
    </source>
</evidence>
<keyword evidence="7" id="KW-0808">Transferase</keyword>
<dbReference type="Pfam" id="PF13807">
    <property type="entry name" value="GNVR"/>
    <property type="match status" value="1"/>
</dbReference>
<feature type="coiled-coil region" evidence="16">
    <location>
        <begin position="242"/>
        <end position="299"/>
    </location>
</feature>
<keyword evidence="14" id="KW-0829">Tyrosine-protein kinase</keyword>
<dbReference type="Pfam" id="PF13614">
    <property type="entry name" value="AAA_31"/>
    <property type="match status" value="1"/>
</dbReference>
<sequence>MATQDVQEQPTRRNIGPVSYDLSVTAANAVRRTTGMLLRHKLLIGTVIVLGTGIATVAAMRMTPLYTAETLIMVEHRKNTVMAFQEVVSELNPDIGVLQSEVAILKSPAFAEKVVDKLGLMNDPEFNGALRPETGGLMAALNPKNWIPKSWMDALRGRSEEFTLSADEVARNQRTSVVNTFLDNLSVRPQGRSYVIAVDYDSEDPRKASLIANTIAELYLVDQLDEKLKASQRATRWLEERITELRSEAKTTGDALEKYRAQNGLTATNGENTIISQQLAELNTNYILARTKRQEAEAKYREVTALANSPRGVSALGDVLGSPLIQALRQQEVELQRKIADAANRYGNKHPMLQSLQSELRDLQGQIKTDVGKIVSNLANEVELAKSREAGLKTSLDQMQAKQDELQKSTVGLRTLERDAETSQTMYEALLTRFQEIAAQTDIQQPDARVVSEAAIPLNPSQPNRKLIILLALITSGTLGVLLAMLRERSETGFRSPHQFETATGVRSLGLVPRIPRLAGSPASYVVDKPLSTFAESIQSLRTSLLLANPDGRQKVTLFSSSVPGEGKSSVAAAFARICANSGQRTILIDCDMRRKSLHGMLNLRNDRGLFEVLTGEAAIGDVIQTDPRTGLHFIATGRGNALPQDMLGSNRMHQLISRLSMEYDRVILDSPPVLAVSESKLLAAMADQTVFIVRWGDTRRETALTGLKEVVEAGGEVVGFLFSQVDLRRHAQYEFPDSGRYHGYRRYYAN</sequence>
<evidence type="ECO:0000313" key="21">
    <source>
        <dbReference type="EMBL" id="AWK86319.1"/>
    </source>
</evidence>
<evidence type="ECO:0000256" key="15">
    <source>
        <dbReference type="ARBA" id="ARBA00051245"/>
    </source>
</evidence>
<dbReference type="InterPro" id="IPR050445">
    <property type="entry name" value="Bact_polysacc_biosynth/exp"/>
</dbReference>
<evidence type="ECO:0000256" key="2">
    <source>
        <dbReference type="ARBA" id="ARBA00007316"/>
    </source>
</evidence>
<keyword evidence="10 21" id="KW-0418">Kinase</keyword>
<dbReference type="Gene3D" id="3.40.50.300">
    <property type="entry name" value="P-loop containing nucleotide triphosphate hydrolases"/>
    <property type="match status" value="1"/>
</dbReference>
<evidence type="ECO:0000256" key="3">
    <source>
        <dbReference type="ARBA" id="ARBA00008883"/>
    </source>
</evidence>
<evidence type="ECO:0000256" key="9">
    <source>
        <dbReference type="ARBA" id="ARBA00022741"/>
    </source>
</evidence>
<dbReference type="GO" id="GO:0005886">
    <property type="term" value="C:plasma membrane"/>
    <property type="evidence" value="ECO:0007669"/>
    <property type="project" value="UniProtKB-SubCell"/>
</dbReference>
<evidence type="ECO:0000259" key="18">
    <source>
        <dbReference type="Pfam" id="PF02706"/>
    </source>
</evidence>
<dbReference type="RefSeq" id="WP_109326279.1">
    <property type="nucleotide sequence ID" value="NZ_CP029353.1"/>
</dbReference>
<dbReference type="EC" id="2.7.10.2" evidence="4"/>
<keyword evidence="13 17" id="KW-0472">Membrane</keyword>
<dbReference type="InterPro" id="IPR032807">
    <property type="entry name" value="GNVR"/>
</dbReference>
<evidence type="ECO:0000313" key="22">
    <source>
        <dbReference type="Proteomes" id="UP000245629"/>
    </source>
</evidence>
<dbReference type="PANTHER" id="PTHR32309:SF13">
    <property type="entry name" value="FERRIC ENTEROBACTIN TRANSPORT PROTEIN FEPE"/>
    <property type="match status" value="1"/>
</dbReference>
<evidence type="ECO:0000256" key="16">
    <source>
        <dbReference type="SAM" id="Coils"/>
    </source>
</evidence>
<keyword evidence="16" id="KW-0175">Coiled coil</keyword>
<feature type="domain" description="AAA" evidence="19">
    <location>
        <begin position="565"/>
        <end position="711"/>
    </location>
</feature>
<dbReference type="KEGG" id="azz:DEW08_08770"/>
<comment type="catalytic activity">
    <reaction evidence="15">
        <text>L-tyrosyl-[protein] + ATP = O-phospho-L-tyrosyl-[protein] + ADP + H(+)</text>
        <dbReference type="Rhea" id="RHEA:10596"/>
        <dbReference type="Rhea" id="RHEA-COMP:10136"/>
        <dbReference type="Rhea" id="RHEA-COMP:20101"/>
        <dbReference type="ChEBI" id="CHEBI:15378"/>
        <dbReference type="ChEBI" id="CHEBI:30616"/>
        <dbReference type="ChEBI" id="CHEBI:46858"/>
        <dbReference type="ChEBI" id="CHEBI:61978"/>
        <dbReference type="ChEBI" id="CHEBI:456216"/>
        <dbReference type="EC" id="2.7.10.2"/>
    </reaction>
</comment>
<evidence type="ECO:0000259" key="19">
    <source>
        <dbReference type="Pfam" id="PF13614"/>
    </source>
</evidence>
<evidence type="ECO:0000256" key="12">
    <source>
        <dbReference type="ARBA" id="ARBA00022989"/>
    </source>
</evidence>
<dbReference type="InterPro" id="IPR005702">
    <property type="entry name" value="Wzc-like_C"/>
</dbReference>
<evidence type="ECO:0000256" key="10">
    <source>
        <dbReference type="ARBA" id="ARBA00022777"/>
    </source>
</evidence>
<comment type="subcellular location">
    <subcellularLocation>
        <location evidence="1">Cell inner membrane</location>
        <topology evidence="1">Multi-pass membrane protein</topology>
    </subcellularLocation>
</comment>
<keyword evidence="6" id="KW-0997">Cell inner membrane</keyword>
<dbReference type="Proteomes" id="UP000245629">
    <property type="component" value="Chromosome 2"/>
</dbReference>
<evidence type="ECO:0000256" key="13">
    <source>
        <dbReference type="ARBA" id="ARBA00023136"/>
    </source>
</evidence>
<evidence type="ECO:0000256" key="11">
    <source>
        <dbReference type="ARBA" id="ARBA00022840"/>
    </source>
</evidence>
<keyword evidence="9" id="KW-0547">Nucleotide-binding</keyword>
<dbReference type="GO" id="GO:0004713">
    <property type="term" value="F:protein tyrosine kinase activity"/>
    <property type="evidence" value="ECO:0007669"/>
    <property type="project" value="TreeGrafter"/>
</dbReference>
<reference evidence="22" key="1">
    <citation type="submission" date="2018-05" db="EMBL/GenBank/DDBJ databases">
        <title>Azospirillum thermophila sp. nov., a novel isolated from hot spring.</title>
        <authorList>
            <person name="Zhao Z."/>
        </authorList>
    </citation>
    <scope>NUCLEOTIDE SEQUENCE [LARGE SCALE GENOMIC DNA]</scope>
    <source>
        <strain evidence="22">CFH 70021</strain>
    </source>
</reference>
<dbReference type="PANTHER" id="PTHR32309">
    <property type="entry name" value="TYROSINE-PROTEIN KINASE"/>
    <property type="match status" value="1"/>
</dbReference>
<dbReference type="EMBL" id="CP029353">
    <property type="protein sequence ID" value="AWK86319.1"/>
    <property type="molecule type" value="Genomic_DNA"/>
</dbReference>
<evidence type="ECO:0000256" key="14">
    <source>
        <dbReference type="ARBA" id="ARBA00023137"/>
    </source>
</evidence>
<evidence type="ECO:0000256" key="7">
    <source>
        <dbReference type="ARBA" id="ARBA00022679"/>
    </source>
</evidence>
<evidence type="ECO:0000256" key="5">
    <source>
        <dbReference type="ARBA" id="ARBA00022475"/>
    </source>
</evidence>
<dbReference type="InterPro" id="IPR003856">
    <property type="entry name" value="LPS_length_determ_N"/>
</dbReference>